<evidence type="ECO:0000313" key="8">
    <source>
        <dbReference type="EMBL" id="VVE56027.1"/>
    </source>
</evidence>
<reference evidence="8 9" key="1">
    <citation type="submission" date="2019-08" db="EMBL/GenBank/DDBJ databases">
        <authorList>
            <person name="Peeters C."/>
        </authorList>
    </citation>
    <scope>NUCLEOTIDE SEQUENCE [LARGE SCALE GENOMIC DNA]</scope>
    <source>
        <strain evidence="8 9">LMG 31011</strain>
    </source>
</reference>
<evidence type="ECO:0000256" key="1">
    <source>
        <dbReference type="ARBA" id="ARBA00004141"/>
    </source>
</evidence>
<dbReference type="Proteomes" id="UP000366819">
    <property type="component" value="Unassembled WGS sequence"/>
</dbReference>
<evidence type="ECO:0000256" key="6">
    <source>
        <dbReference type="SAM" id="Phobius"/>
    </source>
</evidence>
<sequence>MRSVLARHALLMRFLCVGVINTVFGYGCFALLLWMGVHYAPALLLATIAGVLFNFKSIGILVFRSHDNRLIVRFVLSYCVVYAVNVSGIRLFTLAGIAPAVGGALLLLPMALLAYLLNKRFVFHHVKAH</sequence>
<evidence type="ECO:0000256" key="4">
    <source>
        <dbReference type="ARBA" id="ARBA00022989"/>
    </source>
</evidence>
<dbReference type="Pfam" id="PF04138">
    <property type="entry name" value="GtrA_DPMS_TM"/>
    <property type="match status" value="1"/>
</dbReference>
<evidence type="ECO:0000259" key="7">
    <source>
        <dbReference type="Pfam" id="PF04138"/>
    </source>
</evidence>
<protein>
    <recommendedName>
        <fullName evidence="7">GtrA/DPMS transmembrane domain-containing protein</fullName>
    </recommendedName>
</protein>
<keyword evidence="4 6" id="KW-1133">Transmembrane helix</keyword>
<keyword evidence="5 6" id="KW-0472">Membrane</keyword>
<evidence type="ECO:0000313" key="9">
    <source>
        <dbReference type="Proteomes" id="UP000366819"/>
    </source>
</evidence>
<dbReference type="RefSeq" id="WP_150578341.1">
    <property type="nucleotide sequence ID" value="NZ_CABPSN010000011.1"/>
</dbReference>
<feature type="transmembrane region" description="Helical" evidence="6">
    <location>
        <begin position="70"/>
        <end position="91"/>
    </location>
</feature>
<proteinExistence type="inferred from homology"/>
<gene>
    <name evidence="8" type="ORF">PAQ31011_05071</name>
</gene>
<name>A0A5E4Z5T6_9BURK</name>
<dbReference type="PROSITE" id="PS51257">
    <property type="entry name" value="PROKAR_LIPOPROTEIN"/>
    <property type="match status" value="1"/>
</dbReference>
<feature type="transmembrane region" description="Helical" evidence="6">
    <location>
        <begin position="42"/>
        <end position="63"/>
    </location>
</feature>
<comment type="similarity">
    <text evidence="2">Belongs to the GtrA family.</text>
</comment>
<dbReference type="InterPro" id="IPR007267">
    <property type="entry name" value="GtrA_DPMS_TM"/>
</dbReference>
<comment type="subcellular location">
    <subcellularLocation>
        <location evidence="1">Membrane</location>
        <topology evidence="1">Multi-pass membrane protein</topology>
    </subcellularLocation>
</comment>
<dbReference type="EMBL" id="CABPSN010000011">
    <property type="protein sequence ID" value="VVE56027.1"/>
    <property type="molecule type" value="Genomic_DNA"/>
</dbReference>
<accession>A0A5E4Z5T6</accession>
<keyword evidence="3 6" id="KW-0812">Transmembrane</keyword>
<keyword evidence="9" id="KW-1185">Reference proteome</keyword>
<dbReference type="PANTHER" id="PTHR38459">
    <property type="entry name" value="PROPHAGE BACTOPRENOL-LINKED GLUCOSE TRANSLOCASE HOMOLOG"/>
    <property type="match status" value="1"/>
</dbReference>
<dbReference type="OrthoDB" id="9801620at2"/>
<feature type="transmembrane region" description="Helical" evidence="6">
    <location>
        <begin position="12"/>
        <end position="36"/>
    </location>
</feature>
<dbReference type="PANTHER" id="PTHR38459:SF1">
    <property type="entry name" value="PROPHAGE BACTOPRENOL-LINKED GLUCOSE TRANSLOCASE HOMOLOG"/>
    <property type="match status" value="1"/>
</dbReference>
<evidence type="ECO:0000256" key="3">
    <source>
        <dbReference type="ARBA" id="ARBA00022692"/>
    </source>
</evidence>
<organism evidence="8 9">
    <name type="scientific">Pandoraea aquatica</name>
    <dbReference type="NCBI Taxonomy" id="2508290"/>
    <lineage>
        <taxon>Bacteria</taxon>
        <taxon>Pseudomonadati</taxon>
        <taxon>Pseudomonadota</taxon>
        <taxon>Betaproteobacteria</taxon>
        <taxon>Burkholderiales</taxon>
        <taxon>Burkholderiaceae</taxon>
        <taxon>Pandoraea</taxon>
    </lineage>
</organism>
<evidence type="ECO:0000256" key="5">
    <source>
        <dbReference type="ARBA" id="ARBA00023136"/>
    </source>
</evidence>
<dbReference type="GO" id="GO:0000271">
    <property type="term" value="P:polysaccharide biosynthetic process"/>
    <property type="evidence" value="ECO:0007669"/>
    <property type="project" value="InterPro"/>
</dbReference>
<evidence type="ECO:0000256" key="2">
    <source>
        <dbReference type="ARBA" id="ARBA00009399"/>
    </source>
</evidence>
<feature type="domain" description="GtrA/DPMS transmembrane" evidence="7">
    <location>
        <begin position="13"/>
        <end position="123"/>
    </location>
</feature>
<dbReference type="GO" id="GO:0005886">
    <property type="term" value="C:plasma membrane"/>
    <property type="evidence" value="ECO:0007669"/>
    <property type="project" value="TreeGrafter"/>
</dbReference>
<feature type="transmembrane region" description="Helical" evidence="6">
    <location>
        <begin position="97"/>
        <end position="117"/>
    </location>
</feature>
<dbReference type="InterPro" id="IPR051401">
    <property type="entry name" value="GtrA_CellWall_Glycosyl"/>
</dbReference>
<dbReference type="AlphaFoldDB" id="A0A5E4Z5T6"/>